<dbReference type="RefSeq" id="XP_048767115.1">
    <property type="nucleotide sequence ID" value="XM_048911158.2"/>
</dbReference>
<keyword evidence="5 10" id="KW-0653">Protein transport</keyword>
<dbReference type="GO" id="GO:0045039">
    <property type="term" value="P:protein insertion into mitochondrial inner membrane"/>
    <property type="evidence" value="ECO:0007669"/>
    <property type="project" value="UniProtKB-ARBA"/>
</dbReference>
<accession>H6BDA1</accession>
<dbReference type="InterPro" id="IPR035427">
    <property type="entry name" value="Tim10-like_dom_sf"/>
</dbReference>
<dbReference type="Pfam" id="PF02953">
    <property type="entry name" value="zf-Tim10_DDP"/>
    <property type="match status" value="1"/>
</dbReference>
<evidence type="ECO:0000256" key="10">
    <source>
        <dbReference type="RuleBase" id="RU367043"/>
    </source>
</evidence>
<keyword evidence="6 10" id="KW-0811">Translocation</keyword>
<evidence type="ECO:0000256" key="6">
    <source>
        <dbReference type="ARBA" id="ARBA00023010"/>
    </source>
</evidence>
<evidence type="ECO:0000256" key="8">
    <source>
        <dbReference type="ARBA" id="ARBA00023157"/>
    </source>
</evidence>
<comment type="similarity">
    <text evidence="1 10">Belongs to the small Tim family.</text>
</comment>
<protein>
    <recommendedName>
        <fullName evidence="10">Mitochondrial import inner membrane translocase subunit</fullName>
    </recommendedName>
</protein>
<dbReference type="OMA" id="MAAWNQV"/>
<dbReference type="GO" id="GO:0042719">
    <property type="term" value="C:mitochondrial intermembrane space chaperone complex"/>
    <property type="evidence" value="ECO:0007669"/>
    <property type="project" value="UniProtKB-ARBA"/>
</dbReference>
<comment type="subunit">
    <text evidence="10">Heterohexamer.</text>
</comment>
<reference evidence="12" key="1">
    <citation type="journal article" date="2012" name="Gene">
        <title>Identification and expression of immune genes in the flat oyster Ostrea edulis in response to bonamiosis.</title>
        <authorList>
            <person name="Martin-Gomez L."/>
            <person name="Villalba A."/>
            <person name="Abollo E."/>
        </authorList>
    </citation>
    <scope>NUCLEOTIDE SEQUENCE</scope>
</reference>
<dbReference type="SUPFAM" id="SSF144122">
    <property type="entry name" value="Tim10-like"/>
    <property type="match status" value="1"/>
</dbReference>
<evidence type="ECO:0000256" key="7">
    <source>
        <dbReference type="ARBA" id="ARBA00023128"/>
    </source>
</evidence>
<dbReference type="GeneID" id="125674110"/>
<dbReference type="KEGG" id="oed:125674110"/>
<keyword evidence="7 10" id="KW-0496">Mitochondrion</keyword>
<evidence type="ECO:0000259" key="11">
    <source>
        <dbReference type="Pfam" id="PF02953"/>
    </source>
</evidence>
<evidence type="ECO:0000256" key="5">
    <source>
        <dbReference type="ARBA" id="ARBA00022927"/>
    </source>
</evidence>
<keyword evidence="3" id="KW-0479">Metal-binding</keyword>
<comment type="domain">
    <text evidence="10">The twin CX3C motif contains 4 conserved Cys residues that form 2 disulfide bonds in the mitochondrial intermembrane space.</text>
</comment>
<sequence length="92" mass="10409">MDFSGSGAAKFDPSKREDYMNEVKQQLAIANAQELLQKISDKCFHKCITKPGTSLSHSENKCLAMCMDRYIDTQNLVAKAFGNRVQQEMSRM</sequence>
<comment type="function">
    <text evidence="10">Mitochondrial intermembrane chaperone that participates in the import and insertion of some multi-pass transmembrane proteins into the mitochondrial inner membrane. Also required for the transfer of beta-barrel precursors from the TOM complex to the sorting and assembly machinery (SAM complex) of the outer membrane. Acts as a chaperone-like protein that protects the hydrophobic precursors from aggregation and guide them through the mitochondrial intermembrane space.</text>
</comment>
<comment type="subcellular location">
    <subcellularLocation>
        <location evidence="10">Mitochondrion inner membrane</location>
        <topology evidence="10">Peripheral membrane protein</topology>
        <orientation evidence="10">Intermembrane side</orientation>
    </subcellularLocation>
</comment>
<organism evidence="12">
    <name type="scientific">Ostrea edulis</name>
    <name type="common">Native oyster</name>
    <name type="synonym">European flat oyster</name>
    <dbReference type="NCBI Taxonomy" id="37623"/>
    <lineage>
        <taxon>Eukaryota</taxon>
        <taxon>Metazoa</taxon>
        <taxon>Spiralia</taxon>
        <taxon>Lophotrochozoa</taxon>
        <taxon>Mollusca</taxon>
        <taxon>Bivalvia</taxon>
        <taxon>Autobranchia</taxon>
        <taxon>Pteriomorphia</taxon>
        <taxon>Ostreida</taxon>
        <taxon>Ostreoidea</taxon>
        <taxon>Ostreidae</taxon>
        <taxon>Ostrea</taxon>
    </lineage>
</organism>
<keyword evidence="2 10" id="KW-0813">Transport</keyword>
<keyword evidence="9 10" id="KW-0143">Chaperone</keyword>
<keyword evidence="4" id="KW-0862">Zinc</keyword>
<keyword evidence="8 10" id="KW-1015">Disulfide bond</keyword>
<dbReference type="InterPro" id="IPR004217">
    <property type="entry name" value="Tim10-like"/>
</dbReference>
<evidence type="ECO:0000256" key="3">
    <source>
        <dbReference type="ARBA" id="ARBA00022723"/>
    </source>
</evidence>
<evidence type="ECO:0000256" key="1">
    <source>
        <dbReference type="ARBA" id="ARBA00006720"/>
    </source>
</evidence>
<proteinExistence type="evidence at transcript level"/>
<dbReference type="Gene3D" id="1.10.287.810">
    <property type="entry name" value="Mitochondrial import inner membrane translocase subunit tim13 like domains"/>
    <property type="match status" value="1"/>
</dbReference>
<dbReference type="GO" id="GO:0015031">
    <property type="term" value="P:protein transport"/>
    <property type="evidence" value="ECO:0007669"/>
    <property type="project" value="UniProtKB-KW"/>
</dbReference>
<evidence type="ECO:0000256" key="2">
    <source>
        <dbReference type="ARBA" id="ARBA00022448"/>
    </source>
</evidence>
<keyword evidence="10" id="KW-0999">Mitochondrion inner membrane</keyword>
<dbReference type="FunFam" id="1.10.287.810:FF:000001">
    <property type="entry name" value="mitochondrial import inner membrane translocase subunit TIM13"/>
    <property type="match status" value="1"/>
</dbReference>
<dbReference type="GO" id="GO:0046872">
    <property type="term" value="F:metal ion binding"/>
    <property type="evidence" value="ECO:0007669"/>
    <property type="project" value="UniProtKB-KW"/>
</dbReference>
<name>H6BDA1_OSTED</name>
<keyword evidence="10" id="KW-0472">Membrane</keyword>
<evidence type="ECO:0000256" key="4">
    <source>
        <dbReference type="ARBA" id="ARBA00022833"/>
    </source>
</evidence>
<evidence type="ECO:0000256" key="9">
    <source>
        <dbReference type="ARBA" id="ARBA00023186"/>
    </source>
</evidence>
<dbReference type="AlphaFoldDB" id="H6BDA1"/>
<evidence type="ECO:0000313" key="12">
    <source>
        <dbReference type="EMBL" id="AFA34433.1"/>
    </source>
</evidence>
<feature type="domain" description="Tim10-like" evidence="11">
    <location>
        <begin position="22"/>
        <end position="82"/>
    </location>
</feature>
<dbReference type="OrthoDB" id="7813104at2759"/>
<dbReference type="GO" id="GO:0005743">
    <property type="term" value="C:mitochondrial inner membrane"/>
    <property type="evidence" value="ECO:0007669"/>
    <property type="project" value="UniProtKB-SubCell"/>
</dbReference>
<dbReference type="EMBL" id="JF744738">
    <property type="protein sequence ID" value="AFA34433.1"/>
    <property type="molecule type" value="mRNA"/>
</dbReference>